<accession>L7F6C3</accession>
<comment type="caution">
    <text evidence="4">The sequence shown here is derived from an EMBL/GenBank/DDBJ whole genome shotgun (WGS) entry which is preliminary data.</text>
</comment>
<evidence type="ECO:0000313" key="4">
    <source>
        <dbReference type="EMBL" id="ELP66659.1"/>
    </source>
</evidence>
<dbReference type="STRING" id="85558.T45_01129"/>
<sequence>MPFSPTRRRTNRTASASASASASALALTLALGTGLAAVPLALAAGTAGAATPSAKAEVSFNDRELTYTAAAGQTNKPTVTESYANATDITFVIDDVVPIGVGRGCAYPSAADHTKVLCTVVTVDSQSPYQIMRMNLGDGNDVVDFTNKSDETYLTTAFILGAGKDRLTGRGDLAGNFVDGGAGDDTIVVGDSLLVGGGDGNDTITTAGDIVQGGKGNDVIRGGAGGQDLSGDDGNDTIYGGAEGDHIFGGKGNDVLYGNAGNDQIWGNSGNDKLYGGAGQDVLSGGPGSNVVRQD</sequence>
<dbReference type="GO" id="GO:0005576">
    <property type="term" value="C:extracellular region"/>
    <property type="evidence" value="ECO:0007669"/>
    <property type="project" value="UniProtKB-SubCell"/>
</dbReference>
<feature type="chain" id="PRO_5039373036" evidence="3">
    <location>
        <begin position="27"/>
        <end position="295"/>
    </location>
</feature>
<comment type="subcellular location">
    <subcellularLocation>
        <location evidence="1">Secreted</location>
    </subcellularLocation>
</comment>
<dbReference type="PRINTS" id="PR00313">
    <property type="entry name" value="CABNDNGRPT"/>
</dbReference>
<dbReference type="PANTHER" id="PTHR38340">
    <property type="entry name" value="S-LAYER PROTEIN"/>
    <property type="match status" value="1"/>
</dbReference>
<evidence type="ECO:0000256" key="2">
    <source>
        <dbReference type="ARBA" id="ARBA00022525"/>
    </source>
</evidence>
<proteinExistence type="predicted"/>
<feature type="signal peptide" evidence="3">
    <location>
        <begin position="1"/>
        <end position="26"/>
    </location>
</feature>
<reference evidence="4 5" key="1">
    <citation type="journal article" date="2011" name="Plasmid">
        <title>Streptomyces turgidiscabies Car8 contains a modular pathogenicity island that shares virulence genes with other actinobacterial plant pathogens.</title>
        <authorList>
            <person name="Huguet-Tapia J.C."/>
            <person name="Badger J.H."/>
            <person name="Loria R."/>
            <person name="Pettis G.S."/>
        </authorList>
    </citation>
    <scope>NUCLEOTIDE SEQUENCE [LARGE SCALE GENOMIC DNA]</scope>
    <source>
        <strain evidence="4 5">Car8</strain>
    </source>
</reference>
<dbReference type="GeneID" id="97399550"/>
<dbReference type="PATRIC" id="fig|698760.3.peg.4588"/>
<organism evidence="4 5">
    <name type="scientific">Streptomyces turgidiscabies (strain Car8)</name>
    <dbReference type="NCBI Taxonomy" id="698760"/>
    <lineage>
        <taxon>Bacteria</taxon>
        <taxon>Bacillati</taxon>
        <taxon>Actinomycetota</taxon>
        <taxon>Actinomycetes</taxon>
        <taxon>Kitasatosporales</taxon>
        <taxon>Streptomycetaceae</taxon>
        <taxon>Streptomyces</taxon>
    </lineage>
</organism>
<dbReference type="InterPro" id="IPR001343">
    <property type="entry name" value="Hemolysn_Ca-bd"/>
</dbReference>
<keyword evidence="2" id="KW-0964">Secreted</keyword>
<dbReference type="InterPro" id="IPR018511">
    <property type="entry name" value="Hemolysin-typ_Ca-bd_CS"/>
</dbReference>
<gene>
    <name evidence="4" type="ORF">STRTUCAR8_05379</name>
</gene>
<dbReference type="InterPro" id="IPR011049">
    <property type="entry name" value="Serralysin-like_metalloprot_C"/>
</dbReference>
<dbReference type="AlphaFoldDB" id="L7F6C3"/>
<protein>
    <submittedName>
        <fullName evidence="4">Type I secretion target GGXGXDXXX repeat (2 copies)</fullName>
    </submittedName>
</protein>
<dbReference type="RefSeq" id="WP_006378260.1">
    <property type="nucleotide sequence ID" value="NZ_AEJB01000337.1"/>
</dbReference>
<dbReference type="Pfam" id="PF00353">
    <property type="entry name" value="HemolysinCabind"/>
    <property type="match status" value="2"/>
</dbReference>
<dbReference type="GO" id="GO:0005509">
    <property type="term" value="F:calcium ion binding"/>
    <property type="evidence" value="ECO:0007669"/>
    <property type="project" value="InterPro"/>
</dbReference>
<dbReference type="PANTHER" id="PTHR38340:SF1">
    <property type="entry name" value="S-LAYER PROTEIN"/>
    <property type="match status" value="1"/>
</dbReference>
<dbReference type="Gene3D" id="2.160.20.160">
    <property type="match status" value="1"/>
</dbReference>
<keyword evidence="3" id="KW-0732">Signal</keyword>
<dbReference type="EMBL" id="AEJB01000337">
    <property type="protein sequence ID" value="ELP66659.1"/>
    <property type="molecule type" value="Genomic_DNA"/>
</dbReference>
<dbReference type="PROSITE" id="PS00330">
    <property type="entry name" value="HEMOLYSIN_CALCIUM"/>
    <property type="match status" value="1"/>
</dbReference>
<dbReference type="Proteomes" id="UP000010931">
    <property type="component" value="Unassembled WGS sequence"/>
</dbReference>
<evidence type="ECO:0000313" key="5">
    <source>
        <dbReference type="Proteomes" id="UP000010931"/>
    </source>
</evidence>
<evidence type="ECO:0000256" key="3">
    <source>
        <dbReference type="SAM" id="SignalP"/>
    </source>
</evidence>
<keyword evidence="5" id="KW-1185">Reference proteome</keyword>
<name>L7F6C3_STRT8</name>
<dbReference type="SUPFAM" id="SSF51120">
    <property type="entry name" value="beta-Roll"/>
    <property type="match status" value="1"/>
</dbReference>
<evidence type="ECO:0000256" key="1">
    <source>
        <dbReference type="ARBA" id="ARBA00004613"/>
    </source>
</evidence>
<dbReference type="InterPro" id="IPR050557">
    <property type="entry name" value="RTX_toxin/Mannuronan_C5-epim"/>
</dbReference>